<dbReference type="GO" id="GO:0015833">
    <property type="term" value="P:peptide transport"/>
    <property type="evidence" value="ECO:0007669"/>
    <property type="project" value="TreeGrafter"/>
</dbReference>
<dbReference type="GO" id="GO:0043190">
    <property type="term" value="C:ATP-binding cassette (ABC) transporter complex"/>
    <property type="evidence" value="ECO:0007669"/>
    <property type="project" value="InterPro"/>
</dbReference>
<dbReference type="AlphaFoldDB" id="A0A0L8BIM2"/>
<dbReference type="PANTHER" id="PTHR30290:SF38">
    <property type="entry name" value="D,D-DIPEPTIDE-BINDING PERIPLASMIC PROTEIN DDPA-RELATED"/>
    <property type="match status" value="1"/>
</dbReference>
<keyword evidence="3" id="KW-0732">Signal</keyword>
<evidence type="ECO:0000256" key="1">
    <source>
        <dbReference type="ARBA" id="ARBA00004418"/>
    </source>
</evidence>
<comment type="subcellular location">
    <subcellularLocation>
        <location evidence="1">Periplasm</location>
    </subcellularLocation>
</comment>
<dbReference type="InterPro" id="IPR023765">
    <property type="entry name" value="SBP_5_CS"/>
</dbReference>
<evidence type="ECO:0000256" key="2">
    <source>
        <dbReference type="ARBA" id="ARBA00005695"/>
    </source>
</evidence>
<sequence>MAFLVPWGLTSSALAADSPQSGGTMIFLVQPEPPSLALYASSSGPIEQIGTKIYEGLLEVDAKLQPAPGLASEYSIADDGLSATFKLRKGVKWHDGEPLTSADVQFSFMEVLKKLHPRASISLKNLVSVDTPDDATVVMKFSAATPYLARVLSGKDTPIVPKHLMAGKDLKNLDLANRPVGTGPYKFVEWRRGQFVLLEKNQDYWREGLPRPDRLVGRFIADAATRVAALENSEVHLAALGAIPAIEAKRLDALPYLNMSTEGYGSLSSISLLEFNTKVHPFDKKEVRQAVSHVIDREYIVQNIFQGFGTPAKSCLSSQFSAIGINPGDLPNYPRKQDLARAAELLDAAGLKPDASGIRAEVVHDIIPYGEEWRRLGEYIKQALEQVGIRVTLRYEDAATWTRRLYTEYDFQFSSTYHYHLIDPVLGAHRFFLSSSIKPGVPYVNVTRFSNEKVDKLLEQAMVELDREKRAGLYHEFQAIIADEMPSLHIHDMQFATVSNTVVMEHSTSGLGPYGPWYDLWIKAA</sequence>
<dbReference type="EMBL" id="LGAP01000027">
    <property type="protein sequence ID" value="KOF14399.1"/>
    <property type="molecule type" value="Genomic_DNA"/>
</dbReference>
<reference evidence="6" key="1">
    <citation type="submission" date="2015-07" db="EMBL/GenBank/DDBJ databases">
        <title>Whole genome sequence of an Ensifer adhaerens strain isolated from a cave pool in the Wind Cave National Park.</title>
        <authorList>
            <person name="Eng W.W.H."/>
            <person name="Gan H.M."/>
            <person name="Barton H.A."/>
            <person name="Savka M.A."/>
        </authorList>
    </citation>
    <scope>NUCLEOTIDE SEQUENCE [LARGE SCALE GENOMIC DNA]</scope>
    <source>
        <strain evidence="6">SD006</strain>
    </source>
</reference>
<evidence type="ECO:0000259" key="4">
    <source>
        <dbReference type="Pfam" id="PF00496"/>
    </source>
</evidence>
<name>A0A0L8BIM2_ENSAD</name>
<dbReference type="PATRIC" id="fig|106592.7.peg.4288"/>
<dbReference type="Pfam" id="PF00496">
    <property type="entry name" value="SBP_bac_5"/>
    <property type="match status" value="1"/>
</dbReference>
<comment type="similarity">
    <text evidence="2">Belongs to the bacterial solute-binding protein 5 family.</text>
</comment>
<dbReference type="Gene3D" id="3.40.190.10">
    <property type="entry name" value="Periplasmic binding protein-like II"/>
    <property type="match status" value="1"/>
</dbReference>
<evidence type="ECO:0000256" key="3">
    <source>
        <dbReference type="ARBA" id="ARBA00022729"/>
    </source>
</evidence>
<dbReference type="SUPFAM" id="SSF53850">
    <property type="entry name" value="Periplasmic binding protein-like II"/>
    <property type="match status" value="1"/>
</dbReference>
<dbReference type="PIRSF" id="PIRSF002741">
    <property type="entry name" value="MppA"/>
    <property type="match status" value="1"/>
</dbReference>
<organism evidence="5 6">
    <name type="scientific">Ensifer adhaerens</name>
    <name type="common">Sinorhizobium morelense</name>
    <dbReference type="NCBI Taxonomy" id="106592"/>
    <lineage>
        <taxon>Bacteria</taxon>
        <taxon>Pseudomonadati</taxon>
        <taxon>Pseudomonadota</taxon>
        <taxon>Alphaproteobacteria</taxon>
        <taxon>Hyphomicrobiales</taxon>
        <taxon>Rhizobiaceae</taxon>
        <taxon>Sinorhizobium/Ensifer group</taxon>
        <taxon>Ensifer</taxon>
    </lineage>
</organism>
<dbReference type="GO" id="GO:0030288">
    <property type="term" value="C:outer membrane-bounded periplasmic space"/>
    <property type="evidence" value="ECO:0007669"/>
    <property type="project" value="UniProtKB-ARBA"/>
</dbReference>
<protein>
    <recommendedName>
        <fullName evidence="4">Solute-binding protein family 5 domain-containing protein</fullName>
    </recommendedName>
</protein>
<accession>A0A0L8BIM2</accession>
<comment type="caution">
    <text evidence="5">The sequence shown here is derived from an EMBL/GenBank/DDBJ whole genome shotgun (WGS) entry which is preliminary data.</text>
</comment>
<dbReference type="Gene3D" id="3.10.105.10">
    <property type="entry name" value="Dipeptide-binding Protein, Domain 3"/>
    <property type="match status" value="1"/>
</dbReference>
<dbReference type="GO" id="GO:1904680">
    <property type="term" value="F:peptide transmembrane transporter activity"/>
    <property type="evidence" value="ECO:0007669"/>
    <property type="project" value="TreeGrafter"/>
</dbReference>
<dbReference type="CDD" id="cd08517">
    <property type="entry name" value="PBP2_NikA_DppA_OppA_like_13"/>
    <property type="match status" value="1"/>
</dbReference>
<dbReference type="InterPro" id="IPR030678">
    <property type="entry name" value="Peptide/Ni-bd"/>
</dbReference>
<dbReference type="InterPro" id="IPR039424">
    <property type="entry name" value="SBP_5"/>
</dbReference>
<dbReference type="PROSITE" id="PS01040">
    <property type="entry name" value="SBP_BACTERIAL_5"/>
    <property type="match status" value="1"/>
</dbReference>
<proteinExistence type="inferred from homology"/>
<evidence type="ECO:0000313" key="5">
    <source>
        <dbReference type="EMBL" id="KOF14399.1"/>
    </source>
</evidence>
<dbReference type="InterPro" id="IPR000914">
    <property type="entry name" value="SBP_5_dom"/>
</dbReference>
<dbReference type="PANTHER" id="PTHR30290">
    <property type="entry name" value="PERIPLASMIC BINDING COMPONENT OF ABC TRANSPORTER"/>
    <property type="match status" value="1"/>
</dbReference>
<dbReference type="Proteomes" id="UP000037425">
    <property type="component" value="Unassembled WGS sequence"/>
</dbReference>
<gene>
    <name evidence="5" type="ORF">AC244_27480</name>
</gene>
<evidence type="ECO:0000313" key="6">
    <source>
        <dbReference type="Proteomes" id="UP000037425"/>
    </source>
</evidence>
<feature type="domain" description="Solute-binding protein family 5" evidence="4">
    <location>
        <begin position="66"/>
        <end position="417"/>
    </location>
</feature>